<dbReference type="AlphaFoldDB" id="A0A1E1K4Y7"/>
<feature type="compositionally biased region" description="Polar residues" evidence="1">
    <location>
        <begin position="42"/>
        <end position="51"/>
    </location>
</feature>
<dbReference type="Pfam" id="PF20150">
    <property type="entry name" value="2EXR"/>
    <property type="match status" value="1"/>
</dbReference>
<dbReference type="Proteomes" id="UP000178912">
    <property type="component" value="Unassembled WGS sequence"/>
</dbReference>
<keyword evidence="4" id="KW-1185">Reference proteome</keyword>
<dbReference type="EMBL" id="FJUX01000015">
    <property type="protein sequence ID" value="CZS93159.1"/>
    <property type="molecule type" value="Genomic_DNA"/>
</dbReference>
<reference evidence="4" key="1">
    <citation type="submission" date="2016-03" db="EMBL/GenBank/DDBJ databases">
        <authorList>
            <person name="Guldener U."/>
        </authorList>
    </citation>
    <scope>NUCLEOTIDE SEQUENCE [LARGE SCALE GENOMIC DNA]</scope>
    <source>
        <strain evidence="4">04CH-RAC-A.6.1</strain>
    </source>
</reference>
<dbReference type="OrthoDB" id="3541200at2759"/>
<organism evidence="3 4">
    <name type="scientific">Rhynchosporium agropyri</name>
    <dbReference type="NCBI Taxonomy" id="914238"/>
    <lineage>
        <taxon>Eukaryota</taxon>
        <taxon>Fungi</taxon>
        <taxon>Dikarya</taxon>
        <taxon>Ascomycota</taxon>
        <taxon>Pezizomycotina</taxon>
        <taxon>Leotiomycetes</taxon>
        <taxon>Helotiales</taxon>
        <taxon>Ploettnerulaceae</taxon>
        <taxon>Rhynchosporium</taxon>
    </lineage>
</organism>
<sequence>MAKTPSALATMYKHLQDHIAIAKEKKPKLDIRNRFARDDHASGSTSSSPLTIQPDLGCSHAVKLGKSVEASSDESTRNDHDECSEESSDEPAQGNDDANHTHTSTGKSLTEFSKFPELPFEKRRLIYSHAAVTEYTRFLPVELTLREADEEIGLYFTFTICPKQMELPVYFLDDDEFDIGMLSACTESRQVYLGHHNCILPAGFKSVIRYNPDRTIIHIQNFEDLQLNDDFFDAVRDGWKRQKWFREIKQLSVPVFSFLTESGVFEPLWGDHGYGHMMAVFENLETWRALVHPGDWIVGRERVQKQHMELMAAIVQGGLHVYKRDINPDYKIPKVSIFEIVPPEIPESIEERGKAEEHDELSGSDGLDEDYWVDEDDE</sequence>
<evidence type="ECO:0000313" key="3">
    <source>
        <dbReference type="EMBL" id="CZS93159.1"/>
    </source>
</evidence>
<gene>
    <name evidence="3" type="ORF">RAG0_03561</name>
</gene>
<evidence type="ECO:0000256" key="1">
    <source>
        <dbReference type="SAM" id="MobiDB-lite"/>
    </source>
</evidence>
<proteinExistence type="predicted"/>
<evidence type="ECO:0000313" key="4">
    <source>
        <dbReference type="Proteomes" id="UP000178912"/>
    </source>
</evidence>
<feature type="compositionally biased region" description="Basic and acidic residues" evidence="1">
    <location>
        <begin position="349"/>
        <end position="361"/>
    </location>
</feature>
<dbReference type="InterPro" id="IPR045518">
    <property type="entry name" value="2EXR"/>
</dbReference>
<accession>A0A1E1K4Y7</accession>
<protein>
    <recommendedName>
        <fullName evidence="2">2EXR domain-containing protein</fullName>
    </recommendedName>
</protein>
<name>A0A1E1K4Y7_9HELO</name>
<feature type="region of interest" description="Disordered" evidence="1">
    <location>
        <begin position="23"/>
        <end position="108"/>
    </location>
</feature>
<feature type="domain" description="2EXR" evidence="2">
    <location>
        <begin position="112"/>
        <end position="216"/>
    </location>
</feature>
<feature type="compositionally biased region" description="Acidic residues" evidence="1">
    <location>
        <begin position="366"/>
        <end position="378"/>
    </location>
</feature>
<evidence type="ECO:0000259" key="2">
    <source>
        <dbReference type="Pfam" id="PF20150"/>
    </source>
</evidence>
<feature type="region of interest" description="Disordered" evidence="1">
    <location>
        <begin position="348"/>
        <end position="378"/>
    </location>
</feature>
<feature type="compositionally biased region" description="Basic and acidic residues" evidence="1">
    <location>
        <begin position="23"/>
        <end position="41"/>
    </location>
</feature>